<evidence type="ECO:0000313" key="4">
    <source>
        <dbReference type="Proteomes" id="UP000603865"/>
    </source>
</evidence>
<dbReference type="Pfam" id="PF20941">
    <property type="entry name" value="DUF6848"/>
    <property type="match status" value="1"/>
</dbReference>
<keyword evidence="4" id="KW-1185">Reference proteome</keyword>
<dbReference type="AlphaFoldDB" id="A0A918F4J5"/>
<reference evidence="3" key="2">
    <citation type="submission" date="2020-09" db="EMBL/GenBank/DDBJ databases">
        <authorList>
            <person name="Sun Q."/>
            <person name="Ohkuma M."/>
        </authorList>
    </citation>
    <scope>NUCLEOTIDE SEQUENCE</scope>
    <source>
        <strain evidence="3">JCM 31311</strain>
    </source>
</reference>
<feature type="domain" description="DUF6848" evidence="2">
    <location>
        <begin position="79"/>
        <end position="153"/>
    </location>
</feature>
<organism evidence="3 4">
    <name type="scientific">Deinococcus ruber</name>
    <dbReference type="NCBI Taxonomy" id="1848197"/>
    <lineage>
        <taxon>Bacteria</taxon>
        <taxon>Thermotogati</taxon>
        <taxon>Deinococcota</taxon>
        <taxon>Deinococci</taxon>
        <taxon>Deinococcales</taxon>
        <taxon>Deinococcaceae</taxon>
        <taxon>Deinococcus</taxon>
    </lineage>
</organism>
<feature type="compositionally biased region" description="Polar residues" evidence="1">
    <location>
        <begin position="30"/>
        <end position="39"/>
    </location>
</feature>
<protein>
    <recommendedName>
        <fullName evidence="2">DUF6848 domain-containing protein</fullName>
    </recommendedName>
</protein>
<dbReference type="Proteomes" id="UP000603865">
    <property type="component" value="Unassembled WGS sequence"/>
</dbReference>
<evidence type="ECO:0000259" key="2">
    <source>
        <dbReference type="Pfam" id="PF20941"/>
    </source>
</evidence>
<dbReference type="EMBL" id="BMQL01000004">
    <property type="protein sequence ID" value="GGR00307.1"/>
    <property type="molecule type" value="Genomic_DNA"/>
</dbReference>
<comment type="caution">
    <text evidence="3">The sequence shown here is derived from an EMBL/GenBank/DDBJ whole genome shotgun (WGS) entry which is preliminary data.</text>
</comment>
<reference evidence="3" key="1">
    <citation type="journal article" date="2014" name="Int. J. Syst. Evol. Microbiol.">
        <title>Complete genome sequence of Corynebacterium casei LMG S-19264T (=DSM 44701T), isolated from a smear-ripened cheese.</title>
        <authorList>
            <consortium name="US DOE Joint Genome Institute (JGI-PGF)"/>
            <person name="Walter F."/>
            <person name="Albersmeier A."/>
            <person name="Kalinowski J."/>
            <person name="Ruckert C."/>
        </authorList>
    </citation>
    <scope>NUCLEOTIDE SEQUENCE</scope>
    <source>
        <strain evidence="3">JCM 31311</strain>
    </source>
</reference>
<gene>
    <name evidence="3" type="ORF">GCM10008957_11340</name>
</gene>
<dbReference type="RefSeq" id="WP_189088553.1">
    <property type="nucleotide sequence ID" value="NZ_BMQL01000004.1"/>
</dbReference>
<dbReference type="Gene3D" id="3.30.2220.10">
    <property type="entry name" value="rbstp2171"/>
    <property type="match status" value="1"/>
</dbReference>
<sequence length="162" mass="17951">MPEYSPEREDTQLSNQSRASFGGAHASIDGGNQPQTPSKPASAAPTTFAGVSKAKVTEWRSEYGDDRVKLLSVPIGSERQQFIVRGPSKGEYDRYLSEVAKSDRNFDRVNVATRNLFASCLLAPDIDTIRAIWERYPALTNTMTEPVMTMAGTDLEVREETF</sequence>
<name>A0A918F4J5_9DEIO</name>
<evidence type="ECO:0000313" key="3">
    <source>
        <dbReference type="EMBL" id="GGR00307.1"/>
    </source>
</evidence>
<dbReference type="InterPro" id="IPR049294">
    <property type="entry name" value="DUF6848"/>
</dbReference>
<proteinExistence type="predicted"/>
<feature type="compositionally biased region" description="Basic and acidic residues" evidence="1">
    <location>
        <begin position="1"/>
        <end position="11"/>
    </location>
</feature>
<accession>A0A918F4J5</accession>
<feature type="region of interest" description="Disordered" evidence="1">
    <location>
        <begin position="1"/>
        <end position="47"/>
    </location>
</feature>
<evidence type="ECO:0000256" key="1">
    <source>
        <dbReference type="SAM" id="MobiDB-lite"/>
    </source>
</evidence>